<dbReference type="Proteomes" id="UP000243200">
    <property type="component" value="Chromosome 7"/>
</dbReference>
<proteinExistence type="predicted"/>
<dbReference type="GO" id="GO:0004788">
    <property type="term" value="F:thiamine diphosphokinase activity"/>
    <property type="evidence" value="ECO:0007669"/>
    <property type="project" value="UniProtKB-EC"/>
</dbReference>
<dbReference type="InterPro" id="IPR036759">
    <property type="entry name" value="TPK_catalytic_sf"/>
</dbReference>
<dbReference type="InterPro" id="IPR007371">
    <property type="entry name" value="TPK_catalytic"/>
</dbReference>
<dbReference type="InterPro" id="IPR006282">
    <property type="entry name" value="Thi_PPkinase"/>
</dbReference>
<dbReference type="GO" id="GO:0009229">
    <property type="term" value="P:thiamine diphosphate biosynthetic process"/>
    <property type="evidence" value="ECO:0007669"/>
    <property type="project" value="InterPro"/>
</dbReference>
<sequence length="404" mass="45938">MKKKCLNRFKCVIIQTPRIFTKMSQRRVSSSTGTADSANSATTTSYLSDLNRSHWNCVNKKKEKDSFFHDLNFMKHVLSNNGSNKSESSPSGEGEHRKTDEGKLITIILNNTLCENSAKIIAKSDIVICADGGANQLYNLCQKLHREKTSNSGASTLKGGEIRKEKDTQINEHLTYNAYMGVSTKSEHKSDKYSPSERKKHENFLDENKLSHLFNIPVKRDKNALNFPHNILPDLICGDFDSINAHVYNYYKNKSVLFEKCSNQEDTDLDKCIDKIKRYIKNDDKVLILGATGNRFDHTCANISSLYKNVSISSLYLIGENNFIFLLRKGYHVINTDSHVFEKNCGILPIGGKCKIKTEGLKYDLNYEYLSFDRLISSSNEIMQQCIKVENDSPILWHSQLKSV</sequence>
<keyword evidence="3 7" id="KW-0418">Kinase</keyword>
<keyword evidence="1 7" id="KW-0808">Transferase</keyword>
<keyword evidence="2" id="KW-0547">Nucleotide-binding</keyword>
<dbReference type="GO" id="GO:0016301">
    <property type="term" value="F:kinase activity"/>
    <property type="evidence" value="ECO:0007669"/>
    <property type="project" value="UniProtKB-KW"/>
</dbReference>
<evidence type="ECO:0000313" key="8">
    <source>
        <dbReference type="Proteomes" id="UP000243200"/>
    </source>
</evidence>
<dbReference type="GO" id="GO:0006772">
    <property type="term" value="P:thiamine metabolic process"/>
    <property type="evidence" value="ECO:0007669"/>
    <property type="project" value="InterPro"/>
</dbReference>
<dbReference type="PANTHER" id="PTHR13622:SF8">
    <property type="entry name" value="THIAMIN PYROPHOSPHOKINASE 1"/>
    <property type="match status" value="1"/>
</dbReference>
<dbReference type="NCBIfam" id="TIGR01378">
    <property type="entry name" value="thi_PPkinase"/>
    <property type="match status" value="1"/>
</dbReference>
<evidence type="ECO:0000256" key="4">
    <source>
        <dbReference type="ARBA" id="ARBA00022840"/>
    </source>
</evidence>
<dbReference type="OrthoDB" id="25149at2759"/>
<dbReference type="InterPro" id="IPR036371">
    <property type="entry name" value="TPK_B1-bd_sf"/>
</dbReference>
<evidence type="ECO:0000256" key="3">
    <source>
        <dbReference type="ARBA" id="ARBA00022777"/>
    </source>
</evidence>
<feature type="region of interest" description="Disordered" evidence="5">
    <location>
        <begin position="79"/>
        <end position="99"/>
    </location>
</feature>
<dbReference type="SUPFAM" id="SSF63862">
    <property type="entry name" value="Thiamin pyrophosphokinase, substrate-binding domain"/>
    <property type="match status" value="1"/>
</dbReference>
<evidence type="ECO:0000259" key="6">
    <source>
        <dbReference type="SMART" id="SM00983"/>
    </source>
</evidence>
<dbReference type="SMART" id="SM00983">
    <property type="entry name" value="TPK_B1_binding"/>
    <property type="match status" value="1"/>
</dbReference>
<evidence type="ECO:0000256" key="1">
    <source>
        <dbReference type="ARBA" id="ARBA00022679"/>
    </source>
</evidence>
<dbReference type="GO" id="GO:0030975">
    <property type="term" value="F:thiamine binding"/>
    <property type="evidence" value="ECO:0007669"/>
    <property type="project" value="InterPro"/>
</dbReference>
<evidence type="ECO:0000313" key="7">
    <source>
        <dbReference type="EMBL" id="SBT76437.1"/>
    </source>
</evidence>
<dbReference type="VEuPathDB" id="PlasmoDB:POWCR01_070026400"/>
<dbReference type="AlphaFoldDB" id="A0A1C3KQY1"/>
<accession>A0A1C3KQY1</accession>
<dbReference type="EC" id="2.7.6.2" evidence="7"/>
<protein>
    <submittedName>
        <fullName evidence="7">Thiamine pyrophosphokinase, putative</fullName>
        <ecNumber evidence="7">2.7.6.2</ecNumber>
    </submittedName>
</protein>
<evidence type="ECO:0000256" key="2">
    <source>
        <dbReference type="ARBA" id="ARBA00022741"/>
    </source>
</evidence>
<dbReference type="EMBL" id="LT594511">
    <property type="protein sequence ID" value="SBT76437.1"/>
    <property type="molecule type" value="Genomic_DNA"/>
</dbReference>
<keyword evidence="4" id="KW-0067">ATP-binding</keyword>
<feature type="compositionally biased region" description="Polar residues" evidence="5">
    <location>
        <begin position="79"/>
        <end position="91"/>
    </location>
</feature>
<evidence type="ECO:0000256" key="5">
    <source>
        <dbReference type="SAM" id="MobiDB-lite"/>
    </source>
</evidence>
<dbReference type="SUPFAM" id="SSF63999">
    <property type="entry name" value="Thiamin pyrophosphokinase, catalytic domain"/>
    <property type="match status" value="1"/>
</dbReference>
<organism evidence="7 8">
    <name type="scientific">Plasmodium ovale</name>
    <name type="common">malaria parasite P. ovale</name>
    <dbReference type="NCBI Taxonomy" id="36330"/>
    <lineage>
        <taxon>Eukaryota</taxon>
        <taxon>Sar</taxon>
        <taxon>Alveolata</taxon>
        <taxon>Apicomplexa</taxon>
        <taxon>Aconoidasida</taxon>
        <taxon>Haemosporida</taxon>
        <taxon>Plasmodiidae</taxon>
        <taxon>Plasmodium</taxon>
        <taxon>Plasmodium (Plasmodium)</taxon>
    </lineage>
</organism>
<dbReference type="InterPro" id="IPR007373">
    <property type="entry name" value="Thiamin_PyroPKinase_B1-bd"/>
</dbReference>
<dbReference type="PANTHER" id="PTHR13622">
    <property type="entry name" value="THIAMIN PYROPHOSPHOKINASE"/>
    <property type="match status" value="1"/>
</dbReference>
<gene>
    <name evidence="7" type="primary">TPK</name>
    <name evidence="7" type="ORF">POWCR01_070026400</name>
</gene>
<reference evidence="7 8" key="1">
    <citation type="submission" date="2016-06" db="EMBL/GenBank/DDBJ databases">
        <authorList>
            <consortium name="Pathogen Informatics"/>
        </authorList>
    </citation>
    <scope>NUCLEOTIDE SEQUENCE [LARGE SCALE GENOMIC DNA]</scope>
    <source>
        <strain evidence="7">PowCR01</strain>
    </source>
</reference>
<name>A0A1C3KQY1_PLAOA</name>
<dbReference type="GO" id="GO:0005524">
    <property type="term" value="F:ATP binding"/>
    <property type="evidence" value="ECO:0007669"/>
    <property type="project" value="UniProtKB-KW"/>
</dbReference>
<dbReference type="Pfam" id="PF04263">
    <property type="entry name" value="TPK_catalytic"/>
    <property type="match status" value="1"/>
</dbReference>
<dbReference type="CDD" id="cd07995">
    <property type="entry name" value="TPK"/>
    <property type="match status" value="1"/>
</dbReference>
<dbReference type="Pfam" id="PF04265">
    <property type="entry name" value="TPK_B1_binding"/>
    <property type="match status" value="1"/>
</dbReference>
<dbReference type="VEuPathDB" id="PlasmoDB:PocGH01_07031700"/>
<feature type="domain" description="Thiamin pyrophosphokinase thiamin-binding" evidence="6">
    <location>
        <begin position="330"/>
        <end position="395"/>
    </location>
</feature>
<dbReference type="Gene3D" id="3.40.50.10240">
    <property type="entry name" value="Thiamin pyrophosphokinase, catalytic domain"/>
    <property type="match status" value="1"/>
</dbReference>